<dbReference type="PROSITE" id="PS51038">
    <property type="entry name" value="BAH"/>
    <property type="match status" value="1"/>
</dbReference>
<name>A0A8D9HXJ0_BRACM</name>
<dbReference type="EMBL" id="LS974620">
    <property type="protein sequence ID" value="CAG7907788.1"/>
    <property type="molecule type" value="Genomic_DNA"/>
</dbReference>
<dbReference type="Gene3D" id="2.30.30.490">
    <property type="match status" value="1"/>
</dbReference>
<dbReference type="PANTHER" id="PTHR46871">
    <property type="entry name" value="BROMO-ADJACENT HOMOLOGY (BAH) DOMAIN-CONTAINING PROTEIN"/>
    <property type="match status" value="1"/>
</dbReference>
<organism evidence="3 4">
    <name type="scientific">Brassica campestris</name>
    <name type="common">Field mustard</name>
    <dbReference type="NCBI Taxonomy" id="3711"/>
    <lineage>
        <taxon>Eukaryota</taxon>
        <taxon>Viridiplantae</taxon>
        <taxon>Streptophyta</taxon>
        <taxon>Embryophyta</taxon>
        <taxon>Tracheophyta</taxon>
        <taxon>Spermatophyta</taxon>
        <taxon>Magnoliopsida</taxon>
        <taxon>eudicotyledons</taxon>
        <taxon>Gunneridae</taxon>
        <taxon>Pentapetalae</taxon>
        <taxon>rosids</taxon>
        <taxon>malvids</taxon>
        <taxon>Brassicales</taxon>
        <taxon>Brassicaceae</taxon>
        <taxon>Brassiceae</taxon>
        <taxon>Brassica</taxon>
    </lineage>
</organism>
<evidence type="ECO:0000313" key="4">
    <source>
        <dbReference type="Proteomes" id="UP000694005"/>
    </source>
</evidence>
<dbReference type="SMART" id="SM00439">
    <property type="entry name" value="BAH"/>
    <property type="match status" value="1"/>
</dbReference>
<evidence type="ECO:0000259" key="2">
    <source>
        <dbReference type="PROSITE" id="PS51038"/>
    </source>
</evidence>
<accession>A0A8D9HXJ0</accession>
<feature type="region of interest" description="Disordered" evidence="1">
    <location>
        <begin position="1"/>
        <end position="42"/>
    </location>
</feature>
<dbReference type="InterPro" id="IPR043151">
    <property type="entry name" value="BAH_sf"/>
</dbReference>
<dbReference type="GO" id="GO:0003682">
    <property type="term" value="F:chromatin binding"/>
    <property type="evidence" value="ECO:0007669"/>
    <property type="project" value="InterPro"/>
</dbReference>
<proteinExistence type="predicted"/>
<dbReference type="Gramene" id="A04p26890.2_BraZ1">
    <property type="protein sequence ID" value="A04p26890.2_BraZ1.CDS"/>
    <property type="gene ID" value="A04g26890.2_BraZ1"/>
</dbReference>
<protein>
    <recommendedName>
        <fullName evidence="2">BAH domain-containing protein</fullName>
    </recommendedName>
</protein>
<dbReference type="Pfam" id="PF01426">
    <property type="entry name" value="BAH"/>
    <property type="match status" value="1"/>
</dbReference>
<dbReference type="AlphaFoldDB" id="A0A8D9HXJ0"/>
<dbReference type="PANTHER" id="PTHR46871:SF5">
    <property type="entry name" value="BAH DOMAIN-CONTAINING PROTEIN"/>
    <property type="match status" value="1"/>
</dbReference>
<reference evidence="3 4" key="1">
    <citation type="submission" date="2021-07" db="EMBL/GenBank/DDBJ databases">
        <authorList>
            <consortium name="Genoscope - CEA"/>
            <person name="William W."/>
        </authorList>
    </citation>
    <scope>NUCLEOTIDE SEQUENCE [LARGE SCALE GENOMIC DNA]</scope>
</reference>
<evidence type="ECO:0000313" key="3">
    <source>
        <dbReference type="EMBL" id="CAG7907788.1"/>
    </source>
</evidence>
<gene>
    <name evidence="3" type="ORF">BRAPAZ1V2_A04P26890.2</name>
</gene>
<dbReference type="Proteomes" id="UP000694005">
    <property type="component" value="Chromosome A04"/>
</dbReference>
<dbReference type="InterPro" id="IPR001025">
    <property type="entry name" value="BAH_dom"/>
</dbReference>
<sequence>MVSRRRFDQVYSSDDEEEFVAETRSQGQNSRRPDDGTPMTRNRLVSRLKLRVEEKGKETITGSSSTKEDTVMLFSEENSLIPYIAIIKDITKKQDGRMMILGQWFYRQEDAKKKDGGNWVVNDTRELFYSFHRNEVPVESVMHRCLVNFVPDHKQLRRGRGFIVRKVYDTVDKKLWKLTDKDYAVSQQREIDLFVDKSLSRLGDLPDL</sequence>
<feature type="domain" description="BAH" evidence="2">
    <location>
        <begin position="63"/>
        <end position="179"/>
    </location>
</feature>
<evidence type="ECO:0000256" key="1">
    <source>
        <dbReference type="SAM" id="MobiDB-lite"/>
    </source>
</evidence>